<keyword evidence="2" id="KW-1185">Reference proteome</keyword>
<name>A0ABP8JCH5_9MICO</name>
<accession>A0ABP8JCH5</accession>
<organism evidence="1 2">
    <name type="scientific">Brevibacterium pityocampae</name>
    <dbReference type="NCBI Taxonomy" id="506594"/>
    <lineage>
        <taxon>Bacteria</taxon>
        <taxon>Bacillati</taxon>
        <taxon>Actinomycetota</taxon>
        <taxon>Actinomycetes</taxon>
        <taxon>Micrococcales</taxon>
        <taxon>Brevibacteriaceae</taxon>
        <taxon>Brevibacterium</taxon>
    </lineage>
</organism>
<dbReference type="RefSeq" id="WP_137319653.1">
    <property type="nucleotide sequence ID" value="NZ_BAABGL010000006.1"/>
</dbReference>
<evidence type="ECO:0008006" key="3">
    <source>
        <dbReference type="Google" id="ProtNLM"/>
    </source>
</evidence>
<gene>
    <name evidence="1" type="ORF">GCM10023167_13650</name>
</gene>
<reference evidence="2" key="1">
    <citation type="journal article" date="2019" name="Int. J. Syst. Evol. Microbiol.">
        <title>The Global Catalogue of Microorganisms (GCM) 10K type strain sequencing project: providing services to taxonomists for standard genome sequencing and annotation.</title>
        <authorList>
            <consortium name="The Broad Institute Genomics Platform"/>
            <consortium name="The Broad Institute Genome Sequencing Center for Infectious Disease"/>
            <person name="Wu L."/>
            <person name="Ma J."/>
        </authorList>
    </citation>
    <scope>NUCLEOTIDE SEQUENCE [LARGE SCALE GENOMIC DNA]</scope>
    <source>
        <strain evidence="2">JCM 17808</strain>
    </source>
</reference>
<evidence type="ECO:0000313" key="1">
    <source>
        <dbReference type="EMBL" id="GAA4388661.1"/>
    </source>
</evidence>
<sequence length="99" mass="10580">MIIECTDPGHGTDERTGAVVCPDPDCLVAAVHSGPDPMDRLPAVRPDWILESPDHLDRLEVEALAVLGDCGLVPQVVAPGEDDREADYVPFAPAIRRVG</sequence>
<protein>
    <recommendedName>
        <fullName evidence="3">YlxR domain-containing protein</fullName>
    </recommendedName>
</protein>
<proteinExistence type="predicted"/>
<evidence type="ECO:0000313" key="2">
    <source>
        <dbReference type="Proteomes" id="UP001500642"/>
    </source>
</evidence>
<dbReference type="Proteomes" id="UP001500642">
    <property type="component" value="Unassembled WGS sequence"/>
</dbReference>
<dbReference type="EMBL" id="BAABGL010000006">
    <property type="protein sequence ID" value="GAA4388661.1"/>
    <property type="molecule type" value="Genomic_DNA"/>
</dbReference>
<comment type="caution">
    <text evidence="1">The sequence shown here is derived from an EMBL/GenBank/DDBJ whole genome shotgun (WGS) entry which is preliminary data.</text>
</comment>